<evidence type="ECO:0000256" key="2">
    <source>
        <dbReference type="ARBA" id="ARBA00023015"/>
    </source>
</evidence>
<evidence type="ECO:0000256" key="3">
    <source>
        <dbReference type="ARBA" id="ARBA00023125"/>
    </source>
</evidence>
<feature type="domain" description="HTH lacI-type" evidence="5">
    <location>
        <begin position="1"/>
        <end position="44"/>
    </location>
</feature>
<gene>
    <name evidence="6" type="ORF">AVDCRST_MAG38-2898</name>
</gene>
<protein>
    <recommendedName>
        <fullName evidence="5">HTH lacI-type domain-containing protein</fullName>
    </recommendedName>
</protein>
<dbReference type="Gene3D" id="1.10.260.40">
    <property type="entry name" value="lambda repressor-like DNA-binding domains"/>
    <property type="match status" value="1"/>
</dbReference>
<dbReference type="CDD" id="cd01392">
    <property type="entry name" value="HTH_LacI"/>
    <property type="match status" value="1"/>
</dbReference>
<reference evidence="6" key="1">
    <citation type="submission" date="2020-02" db="EMBL/GenBank/DDBJ databases">
        <authorList>
            <person name="Meier V. D."/>
        </authorList>
    </citation>
    <scope>NUCLEOTIDE SEQUENCE</scope>
    <source>
        <strain evidence="6">AVDCRST_MAG38</strain>
    </source>
</reference>
<dbReference type="InterPro" id="IPR028082">
    <property type="entry name" value="Peripla_BP_I"/>
</dbReference>
<dbReference type="PANTHER" id="PTHR30146:SF148">
    <property type="entry name" value="HTH-TYPE TRANSCRIPTIONAL REPRESSOR PURR-RELATED"/>
    <property type="match status" value="1"/>
</dbReference>
<dbReference type="CDD" id="cd06267">
    <property type="entry name" value="PBP1_LacI_sugar_binding-like"/>
    <property type="match status" value="1"/>
</dbReference>
<dbReference type="SMART" id="SM00354">
    <property type="entry name" value="HTH_LACI"/>
    <property type="match status" value="1"/>
</dbReference>
<accession>A0A6J4SD71</accession>
<dbReference type="InterPro" id="IPR046335">
    <property type="entry name" value="LacI/GalR-like_sensor"/>
</dbReference>
<dbReference type="EMBL" id="CADCVJ010000235">
    <property type="protein sequence ID" value="CAA9495729.1"/>
    <property type="molecule type" value="Genomic_DNA"/>
</dbReference>
<keyword evidence="1" id="KW-0678">Repressor</keyword>
<evidence type="ECO:0000256" key="1">
    <source>
        <dbReference type="ARBA" id="ARBA00022491"/>
    </source>
</evidence>
<keyword evidence="3" id="KW-0238">DNA-binding</keyword>
<dbReference type="GO" id="GO:0000976">
    <property type="term" value="F:transcription cis-regulatory region binding"/>
    <property type="evidence" value="ECO:0007669"/>
    <property type="project" value="TreeGrafter"/>
</dbReference>
<keyword evidence="2" id="KW-0805">Transcription regulation</keyword>
<dbReference type="SUPFAM" id="SSF47413">
    <property type="entry name" value="lambda repressor-like DNA-binding domains"/>
    <property type="match status" value="1"/>
</dbReference>
<keyword evidence="4" id="KW-0804">Transcription</keyword>
<evidence type="ECO:0000256" key="4">
    <source>
        <dbReference type="ARBA" id="ARBA00023163"/>
    </source>
</evidence>
<dbReference type="AlphaFoldDB" id="A0A6J4SD71"/>
<organism evidence="6">
    <name type="scientific">uncultured Solirubrobacteraceae bacterium</name>
    <dbReference type="NCBI Taxonomy" id="1162706"/>
    <lineage>
        <taxon>Bacteria</taxon>
        <taxon>Bacillati</taxon>
        <taxon>Actinomycetota</taxon>
        <taxon>Thermoleophilia</taxon>
        <taxon>Solirubrobacterales</taxon>
        <taxon>Solirubrobacteraceae</taxon>
        <taxon>environmental samples</taxon>
    </lineage>
</organism>
<proteinExistence type="predicted"/>
<sequence length="334" mass="36029">MAGVSVTTVSRHLQGVNVRAAERLSTVIEELDFRPSPAARSLKSRVTRSVAVVVPDVTNPFFAAVVKGVESIARHDGYNIFLHNTEEDGRREASIIDDLYGRVDGVILTPADESPATADRLAAAGTPTVLLDREFGDRERFDSVLIDNAGGAAQAARYLVELGHSDIGVISGPLDTTPGRTRHDGFLSVLEERGIELQPGRVQISDFREEGGYQSTLRLLALERPPTAVFVANNLMCSGLLRALHDMRVDVPGELSVIGFDDLHLAELLNPPLSVVGRPTSEQGALAMRLLLNRLNGRSARPRRIVLDTRLIVRESCAAVPGAPNPNGTRNLSA</sequence>
<dbReference type="PROSITE" id="PS50932">
    <property type="entry name" value="HTH_LACI_2"/>
    <property type="match status" value="1"/>
</dbReference>
<dbReference type="GO" id="GO:0003700">
    <property type="term" value="F:DNA-binding transcription factor activity"/>
    <property type="evidence" value="ECO:0007669"/>
    <property type="project" value="TreeGrafter"/>
</dbReference>
<dbReference type="InterPro" id="IPR010982">
    <property type="entry name" value="Lambda_DNA-bd_dom_sf"/>
</dbReference>
<evidence type="ECO:0000313" key="6">
    <source>
        <dbReference type="EMBL" id="CAA9495729.1"/>
    </source>
</evidence>
<name>A0A6J4SD71_9ACTN</name>
<dbReference type="SUPFAM" id="SSF53822">
    <property type="entry name" value="Periplasmic binding protein-like I"/>
    <property type="match status" value="1"/>
</dbReference>
<dbReference type="Gene3D" id="3.40.50.2300">
    <property type="match status" value="2"/>
</dbReference>
<dbReference type="PANTHER" id="PTHR30146">
    <property type="entry name" value="LACI-RELATED TRANSCRIPTIONAL REPRESSOR"/>
    <property type="match status" value="1"/>
</dbReference>
<dbReference type="InterPro" id="IPR000843">
    <property type="entry name" value="HTH_LacI"/>
</dbReference>
<evidence type="ECO:0000259" key="5">
    <source>
        <dbReference type="PROSITE" id="PS50932"/>
    </source>
</evidence>
<dbReference type="Pfam" id="PF13377">
    <property type="entry name" value="Peripla_BP_3"/>
    <property type="match status" value="1"/>
</dbReference>